<evidence type="ECO:0000313" key="1">
    <source>
        <dbReference type="EMBL" id="CEK68840.1"/>
    </source>
</evidence>
<name>A0A0B6ZM84_9EUPU</name>
<feature type="non-terminal residue" evidence="1">
    <location>
        <position position="1"/>
    </location>
</feature>
<proteinExistence type="predicted"/>
<accession>A0A0B6ZM84</accession>
<protein>
    <submittedName>
        <fullName evidence="1">Uncharacterized protein</fullName>
    </submittedName>
</protein>
<reference evidence="1" key="1">
    <citation type="submission" date="2014-12" db="EMBL/GenBank/DDBJ databases">
        <title>Insight into the proteome of Arion vulgaris.</title>
        <authorList>
            <person name="Aradska J."/>
            <person name="Bulat T."/>
            <person name="Smidak R."/>
            <person name="Sarate P."/>
            <person name="Gangsoo J."/>
            <person name="Sialana F."/>
            <person name="Bilban M."/>
            <person name="Lubec G."/>
        </authorList>
    </citation>
    <scope>NUCLEOTIDE SEQUENCE</scope>
    <source>
        <tissue evidence="1">Skin</tissue>
    </source>
</reference>
<sequence>SVLRANMDKVHATKCRIEENSIEVYDVWRRIEIREANNISSDRRRSSWSSLI</sequence>
<dbReference type="AlphaFoldDB" id="A0A0B6ZM84"/>
<gene>
    <name evidence="1" type="primary">ORF67937</name>
</gene>
<organism evidence="1">
    <name type="scientific">Arion vulgaris</name>
    <dbReference type="NCBI Taxonomy" id="1028688"/>
    <lineage>
        <taxon>Eukaryota</taxon>
        <taxon>Metazoa</taxon>
        <taxon>Spiralia</taxon>
        <taxon>Lophotrochozoa</taxon>
        <taxon>Mollusca</taxon>
        <taxon>Gastropoda</taxon>
        <taxon>Heterobranchia</taxon>
        <taxon>Euthyneura</taxon>
        <taxon>Panpulmonata</taxon>
        <taxon>Eupulmonata</taxon>
        <taxon>Stylommatophora</taxon>
        <taxon>Helicina</taxon>
        <taxon>Arionoidea</taxon>
        <taxon>Arionidae</taxon>
        <taxon>Arion</taxon>
    </lineage>
</organism>
<dbReference type="EMBL" id="HACG01021975">
    <property type="protein sequence ID" value="CEK68840.1"/>
    <property type="molecule type" value="Transcribed_RNA"/>
</dbReference>